<dbReference type="VEuPathDB" id="VectorBase:ISCI019518"/>
<reference evidence="3" key="2">
    <citation type="submission" date="2020-05" db="UniProtKB">
        <authorList>
            <consortium name="EnsemblMetazoa"/>
        </authorList>
    </citation>
    <scope>IDENTIFICATION</scope>
    <source>
        <strain evidence="3">wikel</strain>
    </source>
</reference>
<dbReference type="VEuPathDB" id="VectorBase:ISCW019518"/>
<dbReference type="InParanoid" id="B7PWC3"/>
<feature type="compositionally biased region" description="Polar residues" evidence="1">
    <location>
        <begin position="155"/>
        <end position="165"/>
    </location>
</feature>
<dbReference type="Proteomes" id="UP000001555">
    <property type="component" value="Unassembled WGS sequence"/>
</dbReference>
<sequence>MFCNCRHFNSSNYVSCTKAKKKQKKKTTNYLRKVTHSYHKLLWLTAHKTNFPHGSVHDRHPPARPDDQDERLQLHQVPPRRGGHGRGTPHPRPPRHLLHVPRRNPSVRRCIHWRASSFGVAKPFGTRLCKDSAMECLGQVPHSPHARSAKHIRQSRQPDTTRSCS</sequence>
<dbReference type="EnsemblMetazoa" id="ISCW019518-RA">
    <property type="protein sequence ID" value="ISCW019518-PA"/>
    <property type="gene ID" value="ISCW019518"/>
</dbReference>
<evidence type="ECO:0000313" key="4">
    <source>
        <dbReference type="Proteomes" id="UP000001555"/>
    </source>
</evidence>
<organism>
    <name type="scientific">Ixodes scapularis</name>
    <name type="common">Black-legged tick</name>
    <name type="synonym">Deer tick</name>
    <dbReference type="NCBI Taxonomy" id="6945"/>
    <lineage>
        <taxon>Eukaryota</taxon>
        <taxon>Metazoa</taxon>
        <taxon>Ecdysozoa</taxon>
        <taxon>Arthropoda</taxon>
        <taxon>Chelicerata</taxon>
        <taxon>Arachnida</taxon>
        <taxon>Acari</taxon>
        <taxon>Parasitiformes</taxon>
        <taxon>Ixodida</taxon>
        <taxon>Ixodoidea</taxon>
        <taxon>Ixodidae</taxon>
        <taxon>Ixodinae</taxon>
        <taxon>Ixodes</taxon>
    </lineage>
</organism>
<evidence type="ECO:0000256" key="1">
    <source>
        <dbReference type="SAM" id="MobiDB-lite"/>
    </source>
</evidence>
<reference evidence="2 4" key="1">
    <citation type="submission" date="2008-03" db="EMBL/GenBank/DDBJ databases">
        <title>Annotation of Ixodes scapularis.</title>
        <authorList>
            <consortium name="Ixodes scapularis Genome Project Consortium"/>
            <person name="Caler E."/>
            <person name="Hannick L.I."/>
            <person name="Bidwell S."/>
            <person name="Joardar V."/>
            <person name="Thiagarajan M."/>
            <person name="Amedeo P."/>
            <person name="Galinsky K.J."/>
            <person name="Schobel S."/>
            <person name="Inman J."/>
            <person name="Hostetler J."/>
            <person name="Miller J."/>
            <person name="Hammond M."/>
            <person name="Megy K."/>
            <person name="Lawson D."/>
            <person name="Kodira C."/>
            <person name="Sutton G."/>
            <person name="Meyer J."/>
            <person name="Hill C.A."/>
            <person name="Birren B."/>
            <person name="Nene V."/>
            <person name="Collins F."/>
            <person name="Alarcon-Chaidez F."/>
            <person name="Wikel S."/>
            <person name="Strausberg R."/>
        </authorList>
    </citation>
    <scope>NUCLEOTIDE SEQUENCE [LARGE SCALE GENOMIC DNA]</scope>
    <source>
        <strain evidence="4">Wikel</strain>
        <strain evidence="2">Wikel colony</strain>
    </source>
</reference>
<keyword evidence="4" id="KW-1185">Reference proteome</keyword>
<feature type="compositionally biased region" description="Basic residues" evidence="1">
    <location>
        <begin position="81"/>
        <end position="100"/>
    </location>
</feature>
<feature type="region of interest" description="Disordered" evidence="1">
    <location>
        <begin position="77"/>
        <end position="100"/>
    </location>
</feature>
<proteinExistence type="predicted"/>
<gene>
    <name evidence="2" type="ORF">IscW_ISCW019518</name>
</gene>
<protein>
    <submittedName>
        <fullName evidence="2 3">Uncharacterized protein</fullName>
    </submittedName>
</protein>
<dbReference type="AlphaFoldDB" id="B7PWC3"/>
<feature type="compositionally biased region" description="Basic residues" evidence="1">
    <location>
        <begin position="144"/>
        <end position="154"/>
    </location>
</feature>
<accession>B7PWC3</accession>
<feature type="region of interest" description="Disordered" evidence="1">
    <location>
        <begin position="139"/>
        <end position="165"/>
    </location>
</feature>
<dbReference type="PaxDb" id="6945-B7PWC3"/>
<dbReference type="EMBL" id="DS807313">
    <property type="protein sequence ID" value="EEC10895.1"/>
    <property type="molecule type" value="Genomic_DNA"/>
</dbReference>
<evidence type="ECO:0000313" key="3">
    <source>
        <dbReference type="EnsemblMetazoa" id="ISCW019518-PA"/>
    </source>
</evidence>
<name>B7PWC3_IXOSC</name>
<dbReference type="EMBL" id="ABJB011030321">
    <property type="status" value="NOT_ANNOTATED_CDS"/>
    <property type="molecule type" value="Genomic_DNA"/>
</dbReference>
<evidence type="ECO:0000313" key="2">
    <source>
        <dbReference type="EMBL" id="EEC10895.1"/>
    </source>
</evidence>
<dbReference type="HOGENOM" id="CLU_1612649_0_0_1"/>